<gene>
    <name evidence="2" type="ORF">PVAP13_5NG010300</name>
</gene>
<evidence type="ECO:0000313" key="3">
    <source>
        <dbReference type="Proteomes" id="UP000823388"/>
    </source>
</evidence>
<feature type="compositionally biased region" description="Basic and acidic residues" evidence="1">
    <location>
        <begin position="121"/>
        <end position="137"/>
    </location>
</feature>
<protein>
    <submittedName>
        <fullName evidence="2">Uncharacterized protein</fullName>
    </submittedName>
</protein>
<feature type="compositionally biased region" description="Pro residues" evidence="1">
    <location>
        <begin position="89"/>
        <end position="99"/>
    </location>
</feature>
<comment type="caution">
    <text evidence="2">The sequence shown here is derived from an EMBL/GenBank/DDBJ whole genome shotgun (WGS) entry which is preliminary data.</text>
</comment>
<name>A0A8T0SCY0_PANVG</name>
<proteinExistence type="predicted"/>
<dbReference type="EMBL" id="CM029046">
    <property type="protein sequence ID" value="KAG2594496.1"/>
    <property type="molecule type" value="Genomic_DNA"/>
</dbReference>
<accession>A0A8T0SCY0</accession>
<sequence length="154" mass="16146">MHPGESAFSALQPPAVDTCTGGGKTDAGRRIPGPACAEVPRRLPSCGANRPAWLSSAARSSIALRFLPFPRALLPSAPAADRRPLPLALLPPRPPPPPLVAVLGRCPLSGSPRLDPRRRRPSDPRRPLCPSDRRRAGDGSGPLRPPATSSTDLG</sequence>
<evidence type="ECO:0000313" key="2">
    <source>
        <dbReference type="EMBL" id="KAG2594496.1"/>
    </source>
</evidence>
<keyword evidence="3" id="KW-1185">Reference proteome</keyword>
<organism evidence="2 3">
    <name type="scientific">Panicum virgatum</name>
    <name type="common">Blackwell switchgrass</name>
    <dbReference type="NCBI Taxonomy" id="38727"/>
    <lineage>
        <taxon>Eukaryota</taxon>
        <taxon>Viridiplantae</taxon>
        <taxon>Streptophyta</taxon>
        <taxon>Embryophyta</taxon>
        <taxon>Tracheophyta</taxon>
        <taxon>Spermatophyta</taxon>
        <taxon>Magnoliopsida</taxon>
        <taxon>Liliopsida</taxon>
        <taxon>Poales</taxon>
        <taxon>Poaceae</taxon>
        <taxon>PACMAD clade</taxon>
        <taxon>Panicoideae</taxon>
        <taxon>Panicodae</taxon>
        <taxon>Paniceae</taxon>
        <taxon>Panicinae</taxon>
        <taxon>Panicum</taxon>
        <taxon>Panicum sect. Hiantes</taxon>
    </lineage>
</organism>
<reference evidence="2" key="1">
    <citation type="submission" date="2020-05" db="EMBL/GenBank/DDBJ databases">
        <title>WGS assembly of Panicum virgatum.</title>
        <authorList>
            <person name="Lovell J.T."/>
            <person name="Jenkins J."/>
            <person name="Shu S."/>
            <person name="Juenger T.E."/>
            <person name="Schmutz J."/>
        </authorList>
    </citation>
    <scope>NUCLEOTIDE SEQUENCE</scope>
    <source>
        <strain evidence="2">AP13</strain>
    </source>
</reference>
<dbReference type="Proteomes" id="UP000823388">
    <property type="component" value="Chromosome 5N"/>
</dbReference>
<feature type="compositionally biased region" description="Low complexity" evidence="1">
    <location>
        <begin position="100"/>
        <end position="113"/>
    </location>
</feature>
<evidence type="ECO:0000256" key="1">
    <source>
        <dbReference type="SAM" id="MobiDB-lite"/>
    </source>
</evidence>
<feature type="region of interest" description="Disordered" evidence="1">
    <location>
        <begin position="1"/>
        <end position="34"/>
    </location>
</feature>
<dbReference type="AlphaFoldDB" id="A0A8T0SCY0"/>
<feature type="region of interest" description="Disordered" evidence="1">
    <location>
        <begin position="83"/>
        <end position="154"/>
    </location>
</feature>